<organism evidence="1 2">
    <name type="scientific">Reticulomyxa filosa</name>
    <dbReference type="NCBI Taxonomy" id="46433"/>
    <lineage>
        <taxon>Eukaryota</taxon>
        <taxon>Sar</taxon>
        <taxon>Rhizaria</taxon>
        <taxon>Retaria</taxon>
        <taxon>Foraminifera</taxon>
        <taxon>Monothalamids</taxon>
        <taxon>Reticulomyxidae</taxon>
        <taxon>Reticulomyxa</taxon>
    </lineage>
</organism>
<reference evidence="1 2" key="1">
    <citation type="journal article" date="2013" name="Curr. Biol.">
        <title>The Genome of the Foraminiferan Reticulomyxa filosa.</title>
        <authorList>
            <person name="Glockner G."/>
            <person name="Hulsmann N."/>
            <person name="Schleicher M."/>
            <person name="Noegel A.A."/>
            <person name="Eichinger L."/>
            <person name="Gallinger C."/>
            <person name="Pawlowski J."/>
            <person name="Sierra R."/>
            <person name="Euteneuer U."/>
            <person name="Pillet L."/>
            <person name="Moustafa A."/>
            <person name="Platzer M."/>
            <person name="Groth M."/>
            <person name="Szafranski K."/>
            <person name="Schliwa M."/>
        </authorList>
    </citation>
    <scope>NUCLEOTIDE SEQUENCE [LARGE SCALE GENOMIC DNA]</scope>
</reference>
<sequence>PYEFKKEVDLPENFSYAGCVSWKDEILICGGYLNNACYSYNVKRQEYKKICHYPEGVKLFGHMVVAYGEGGEKVNGKESLKLLSLGGGDSFALGYHTLQMTYVSVWDNEEANKNYEGVNEWKALPNNQIFGKKNRDNLEGVRGVIGGEHNDLLFLTHRAKQIDVINLKSFEYVESPKNSYLPISSGFLCYHAFIAIRKTTFVLICEKEALQIQYDQLQNSFSYQNLPSCDSLKDVYNFGFINLLSDIFLFGGWNDSVPLGSVVFTLYIYHHEQKEWEQVKFPNMQSLSGSTGIFSNCDSAIHLLGGHVLHSPITSHFSLQGCVIKA</sequence>
<dbReference type="AlphaFoldDB" id="X6NEA5"/>
<gene>
    <name evidence="1" type="ORF">RFI_12854</name>
</gene>
<keyword evidence="2" id="KW-1185">Reference proteome</keyword>
<dbReference type="InterPro" id="IPR011043">
    <property type="entry name" value="Gal_Oxase/kelch_b-propeller"/>
</dbReference>
<evidence type="ECO:0000313" key="2">
    <source>
        <dbReference type="Proteomes" id="UP000023152"/>
    </source>
</evidence>
<evidence type="ECO:0000313" key="1">
    <source>
        <dbReference type="EMBL" id="ETO24301.1"/>
    </source>
</evidence>
<dbReference type="Proteomes" id="UP000023152">
    <property type="component" value="Unassembled WGS sequence"/>
</dbReference>
<proteinExistence type="predicted"/>
<protein>
    <submittedName>
        <fullName evidence="1">Uncharacterized protein</fullName>
    </submittedName>
</protein>
<dbReference type="OrthoDB" id="45365at2759"/>
<dbReference type="SUPFAM" id="SSF50965">
    <property type="entry name" value="Galactose oxidase, central domain"/>
    <property type="match status" value="1"/>
</dbReference>
<accession>X6NEA5</accession>
<name>X6NEA5_RETFI</name>
<comment type="caution">
    <text evidence="1">The sequence shown here is derived from an EMBL/GenBank/DDBJ whole genome shotgun (WGS) entry which is preliminary data.</text>
</comment>
<feature type="non-terminal residue" evidence="1">
    <location>
        <position position="1"/>
    </location>
</feature>
<dbReference type="EMBL" id="ASPP01009307">
    <property type="protein sequence ID" value="ETO24301.1"/>
    <property type="molecule type" value="Genomic_DNA"/>
</dbReference>